<dbReference type="InParanoid" id="A2D9A6"/>
<dbReference type="VEuPathDB" id="TrichDB:TVAG_183690"/>
<name>A2D9A6_TRIV3</name>
<reference evidence="1" key="1">
    <citation type="submission" date="2006-10" db="EMBL/GenBank/DDBJ databases">
        <authorList>
            <person name="Amadeo P."/>
            <person name="Zhao Q."/>
            <person name="Wortman J."/>
            <person name="Fraser-Liggett C."/>
            <person name="Carlton J."/>
        </authorList>
    </citation>
    <scope>NUCLEOTIDE SEQUENCE</scope>
    <source>
        <strain evidence="1">G3</strain>
    </source>
</reference>
<sequence>MKDYEQVMTRLHGLAGKVEYVTDYLKGLYGHNVTAVSLLSRAAKLEQELGITMDRLARRNRQALFCWFTENWDLILPILTRNSSKKILNESMSDCYINFLDVKQLLNYH</sequence>
<dbReference type="EMBL" id="DS113180">
    <property type="protein sequence ID" value="EAY23132.1"/>
    <property type="molecule type" value="Genomic_DNA"/>
</dbReference>
<dbReference type="VEuPathDB" id="TrichDB:TVAGG3_0770530"/>
<keyword evidence="2" id="KW-1185">Reference proteome</keyword>
<dbReference type="RefSeq" id="XP_001584118.1">
    <property type="nucleotide sequence ID" value="XM_001584068.1"/>
</dbReference>
<dbReference type="AlphaFoldDB" id="A2D9A6"/>
<evidence type="ECO:0000313" key="1">
    <source>
        <dbReference type="EMBL" id="EAY23132.1"/>
    </source>
</evidence>
<organism evidence="1 2">
    <name type="scientific">Trichomonas vaginalis (strain ATCC PRA-98 / G3)</name>
    <dbReference type="NCBI Taxonomy" id="412133"/>
    <lineage>
        <taxon>Eukaryota</taxon>
        <taxon>Metamonada</taxon>
        <taxon>Parabasalia</taxon>
        <taxon>Trichomonadida</taxon>
        <taxon>Trichomonadidae</taxon>
        <taxon>Trichomonas</taxon>
    </lineage>
</organism>
<reference evidence="1" key="2">
    <citation type="journal article" date="2007" name="Science">
        <title>Draft genome sequence of the sexually transmitted pathogen Trichomonas vaginalis.</title>
        <authorList>
            <person name="Carlton J.M."/>
            <person name="Hirt R.P."/>
            <person name="Silva J.C."/>
            <person name="Delcher A.L."/>
            <person name="Schatz M."/>
            <person name="Zhao Q."/>
            <person name="Wortman J.R."/>
            <person name="Bidwell S.L."/>
            <person name="Alsmark U.C.M."/>
            <person name="Besteiro S."/>
            <person name="Sicheritz-Ponten T."/>
            <person name="Noel C.J."/>
            <person name="Dacks J.B."/>
            <person name="Foster P.G."/>
            <person name="Simillion C."/>
            <person name="Van de Peer Y."/>
            <person name="Miranda-Saavedra D."/>
            <person name="Barton G.J."/>
            <person name="Westrop G.D."/>
            <person name="Mueller S."/>
            <person name="Dessi D."/>
            <person name="Fiori P.L."/>
            <person name="Ren Q."/>
            <person name="Paulsen I."/>
            <person name="Zhang H."/>
            <person name="Bastida-Corcuera F.D."/>
            <person name="Simoes-Barbosa A."/>
            <person name="Brown M.T."/>
            <person name="Hayes R.D."/>
            <person name="Mukherjee M."/>
            <person name="Okumura C.Y."/>
            <person name="Schneider R."/>
            <person name="Smith A.J."/>
            <person name="Vanacova S."/>
            <person name="Villalvazo M."/>
            <person name="Haas B.J."/>
            <person name="Pertea M."/>
            <person name="Feldblyum T.V."/>
            <person name="Utterback T.R."/>
            <person name="Shu C.L."/>
            <person name="Osoegawa K."/>
            <person name="de Jong P.J."/>
            <person name="Hrdy I."/>
            <person name="Horvathova L."/>
            <person name="Zubacova Z."/>
            <person name="Dolezal P."/>
            <person name="Malik S.B."/>
            <person name="Logsdon J.M. Jr."/>
            <person name="Henze K."/>
            <person name="Gupta A."/>
            <person name="Wang C.C."/>
            <person name="Dunne R.L."/>
            <person name="Upcroft J.A."/>
            <person name="Upcroft P."/>
            <person name="White O."/>
            <person name="Salzberg S.L."/>
            <person name="Tang P."/>
            <person name="Chiu C.-H."/>
            <person name="Lee Y.-S."/>
            <person name="Embley T.M."/>
            <person name="Coombs G.H."/>
            <person name="Mottram J.C."/>
            <person name="Tachezy J."/>
            <person name="Fraser-Liggett C.M."/>
            <person name="Johnson P.J."/>
        </authorList>
    </citation>
    <scope>NUCLEOTIDE SEQUENCE [LARGE SCALE GENOMIC DNA]</scope>
    <source>
        <strain evidence="1">G3</strain>
    </source>
</reference>
<evidence type="ECO:0000313" key="2">
    <source>
        <dbReference type="Proteomes" id="UP000001542"/>
    </source>
</evidence>
<proteinExistence type="predicted"/>
<dbReference type="Proteomes" id="UP000001542">
    <property type="component" value="Unassembled WGS sequence"/>
</dbReference>
<protein>
    <submittedName>
        <fullName evidence="1">Uncharacterized protein</fullName>
    </submittedName>
</protein>
<gene>
    <name evidence="1" type="ORF">TVAG_183690</name>
</gene>
<accession>A2D9A6</accession>
<dbReference type="KEGG" id="tva:5468692"/>